<dbReference type="InterPro" id="IPR029063">
    <property type="entry name" value="SAM-dependent_MTases_sf"/>
</dbReference>
<dbReference type="GO" id="GO:0032259">
    <property type="term" value="P:methylation"/>
    <property type="evidence" value="ECO:0007669"/>
    <property type="project" value="UniProtKB-KW"/>
</dbReference>
<keyword evidence="3" id="KW-0808">Transferase</keyword>
<dbReference type="Gene3D" id="3.40.50.150">
    <property type="entry name" value="Vaccinia Virus protein VP39"/>
    <property type="match status" value="1"/>
</dbReference>
<dbReference type="PANTHER" id="PTHR33841">
    <property type="entry name" value="DNA METHYLTRANSFERASE YEEA-RELATED"/>
    <property type="match status" value="1"/>
</dbReference>
<dbReference type="GO" id="GO:0003677">
    <property type="term" value="F:DNA binding"/>
    <property type="evidence" value="ECO:0007669"/>
    <property type="project" value="UniProtKB-KW"/>
</dbReference>
<keyword evidence="2" id="KW-0489">Methyltransferase</keyword>
<name>X1VG45_9ZZZZ</name>
<dbReference type="EMBL" id="BARW01038957">
    <property type="protein sequence ID" value="GAJ17107.1"/>
    <property type="molecule type" value="Genomic_DNA"/>
</dbReference>
<dbReference type="GO" id="GO:0009007">
    <property type="term" value="F:site-specific DNA-methyltransferase (adenine-specific) activity"/>
    <property type="evidence" value="ECO:0007669"/>
    <property type="project" value="UniProtKB-EC"/>
</dbReference>
<reference evidence="9" key="1">
    <citation type="journal article" date="2014" name="Front. Microbiol.">
        <title>High frequency of phylogenetically diverse reductive dehalogenase-homologous genes in deep subseafloor sedimentary metagenomes.</title>
        <authorList>
            <person name="Kawai M."/>
            <person name="Futagami T."/>
            <person name="Toyoda A."/>
            <person name="Takaki Y."/>
            <person name="Nishi S."/>
            <person name="Hori S."/>
            <person name="Arai W."/>
            <person name="Tsubouchi T."/>
            <person name="Morono Y."/>
            <person name="Uchiyama I."/>
            <person name="Ito T."/>
            <person name="Fujiyama A."/>
            <person name="Inagaki F."/>
            <person name="Takami H."/>
        </authorList>
    </citation>
    <scope>NUCLEOTIDE SEQUENCE</scope>
    <source>
        <strain evidence="9">Expedition CK06-06</strain>
    </source>
</reference>
<evidence type="ECO:0000256" key="2">
    <source>
        <dbReference type="ARBA" id="ARBA00022603"/>
    </source>
</evidence>
<dbReference type="AlphaFoldDB" id="X1VG45"/>
<feature type="non-terminal residue" evidence="9">
    <location>
        <position position="1"/>
    </location>
</feature>
<dbReference type="PROSITE" id="PS00092">
    <property type="entry name" value="N6_MTASE"/>
    <property type="match status" value="1"/>
</dbReference>
<evidence type="ECO:0000259" key="8">
    <source>
        <dbReference type="Pfam" id="PF07669"/>
    </source>
</evidence>
<feature type="domain" description="Type II methyltransferase M.TaqI-like" evidence="8">
    <location>
        <begin position="12"/>
        <end position="127"/>
    </location>
</feature>
<dbReference type="InterPro" id="IPR002052">
    <property type="entry name" value="DNA_methylase_N6_adenine_CS"/>
</dbReference>
<evidence type="ECO:0000256" key="4">
    <source>
        <dbReference type="ARBA" id="ARBA00022691"/>
    </source>
</evidence>
<dbReference type="InterPro" id="IPR050953">
    <property type="entry name" value="N4_N6_ade-DNA_methylase"/>
</dbReference>
<dbReference type="EC" id="2.1.1.72" evidence="1"/>
<dbReference type="SUPFAM" id="SSF53335">
    <property type="entry name" value="S-adenosyl-L-methionine-dependent methyltransferases"/>
    <property type="match status" value="1"/>
</dbReference>
<evidence type="ECO:0000313" key="9">
    <source>
        <dbReference type="EMBL" id="GAJ17107.1"/>
    </source>
</evidence>
<comment type="caution">
    <text evidence="9">The sequence shown here is derived from an EMBL/GenBank/DDBJ whole genome shotgun (WGS) entry which is preliminary data.</text>
</comment>
<proteinExistence type="predicted"/>
<protein>
    <recommendedName>
        <fullName evidence="1">site-specific DNA-methyltransferase (adenine-specific)</fullName>
        <ecNumber evidence="1">2.1.1.72</ecNumber>
    </recommendedName>
</protein>
<dbReference type="GO" id="GO:0009307">
    <property type="term" value="P:DNA restriction-modification system"/>
    <property type="evidence" value="ECO:0007669"/>
    <property type="project" value="UniProtKB-KW"/>
</dbReference>
<dbReference type="InterPro" id="IPR011639">
    <property type="entry name" value="MethylTrfase_TaqI-like_dom"/>
</dbReference>
<dbReference type="PRINTS" id="PR00507">
    <property type="entry name" value="N12N6MTFRASE"/>
</dbReference>
<feature type="non-terminal residue" evidence="9">
    <location>
        <position position="157"/>
    </location>
</feature>
<gene>
    <name evidence="9" type="ORF">S12H4_59564</name>
</gene>
<keyword evidence="5" id="KW-0680">Restriction system</keyword>
<evidence type="ECO:0000256" key="6">
    <source>
        <dbReference type="ARBA" id="ARBA00023125"/>
    </source>
</evidence>
<keyword evidence="6" id="KW-0238">DNA-binding</keyword>
<evidence type="ECO:0000256" key="1">
    <source>
        <dbReference type="ARBA" id="ARBA00011900"/>
    </source>
</evidence>
<comment type="catalytic activity">
    <reaction evidence="7">
        <text>a 2'-deoxyadenosine in DNA + S-adenosyl-L-methionine = an N(6)-methyl-2'-deoxyadenosine in DNA + S-adenosyl-L-homocysteine + H(+)</text>
        <dbReference type="Rhea" id="RHEA:15197"/>
        <dbReference type="Rhea" id="RHEA-COMP:12418"/>
        <dbReference type="Rhea" id="RHEA-COMP:12419"/>
        <dbReference type="ChEBI" id="CHEBI:15378"/>
        <dbReference type="ChEBI" id="CHEBI:57856"/>
        <dbReference type="ChEBI" id="CHEBI:59789"/>
        <dbReference type="ChEBI" id="CHEBI:90615"/>
        <dbReference type="ChEBI" id="CHEBI:90616"/>
        <dbReference type="EC" id="2.1.1.72"/>
    </reaction>
</comment>
<evidence type="ECO:0000256" key="7">
    <source>
        <dbReference type="ARBA" id="ARBA00047942"/>
    </source>
</evidence>
<dbReference type="Pfam" id="PF07669">
    <property type="entry name" value="Eco57I"/>
    <property type="match status" value="1"/>
</dbReference>
<keyword evidence="4" id="KW-0949">S-adenosyl-L-methionine</keyword>
<dbReference type="PANTHER" id="PTHR33841:SF6">
    <property type="entry name" value="TYPE II METHYLTRANSFERASE M.HINDII"/>
    <property type="match status" value="1"/>
</dbReference>
<organism evidence="9">
    <name type="scientific">marine sediment metagenome</name>
    <dbReference type="NCBI Taxonomy" id="412755"/>
    <lineage>
        <taxon>unclassified sequences</taxon>
        <taxon>metagenomes</taxon>
        <taxon>ecological metagenomes</taxon>
    </lineage>
</organism>
<accession>X1VG45</accession>
<sequence length="157" mass="17945">KKSLEKLPEMPRRRFDYVIGNPPYVGYNECSKQKVLIFELMKQGKASLNNIYCVNLHSIPNHQKKYPPKPNLYIFFIALGIALLKDDGKLSYIIPQTILSAGDLDVIRYRLAKFTTIEKIITFSGKMFIGRGIKQNKPVATSSLIFVLNRKMPSSLH</sequence>
<evidence type="ECO:0000256" key="3">
    <source>
        <dbReference type="ARBA" id="ARBA00022679"/>
    </source>
</evidence>
<evidence type="ECO:0000256" key="5">
    <source>
        <dbReference type="ARBA" id="ARBA00022747"/>
    </source>
</evidence>